<feature type="transmembrane region" description="Helical" evidence="9">
    <location>
        <begin position="89"/>
        <end position="108"/>
    </location>
</feature>
<evidence type="ECO:0000256" key="4">
    <source>
        <dbReference type="ARBA" id="ARBA00022692"/>
    </source>
</evidence>
<keyword evidence="4 8" id="KW-0812">Transmembrane</keyword>
<dbReference type="EMBL" id="LOYH01000083">
    <property type="protein sequence ID" value="KVK77505.1"/>
    <property type="molecule type" value="Genomic_DNA"/>
</dbReference>
<evidence type="ECO:0000256" key="6">
    <source>
        <dbReference type="ARBA" id="ARBA00023136"/>
    </source>
</evidence>
<dbReference type="Pfam" id="PF00893">
    <property type="entry name" value="Multi_Drug_Res"/>
    <property type="match status" value="1"/>
</dbReference>
<dbReference type="Proteomes" id="UP000069001">
    <property type="component" value="Unassembled WGS sequence"/>
</dbReference>
<keyword evidence="3" id="KW-1003">Cell membrane</keyword>
<gene>
    <name evidence="11" type="ORF">DPR02_18635</name>
    <name evidence="10" type="ORF">WS90_23245</name>
</gene>
<evidence type="ECO:0000256" key="8">
    <source>
        <dbReference type="RuleBase" id="RU003942"/>
    </source>
</evidence>
<dbReference type="Gene3D" id="1.10.3730.20">
    <property type="match status" value="1"/>
</dbReference>
<dbReference type="InterPro" id="IPR045324">
    <property type="entry name" value="Small_multidrug_res"/>
</dbReference>
<dbReference type="PANTHER" id="PTHR30561">
    <property type="entry name" value="SMR FAMILY PROTON-DEPENDENT DRUG EFFLUX TRANSPORTER SUGE"/>
    <property type="match status" value="1"/>
</dbReference>
<evidence type="ECO:0000256" key="7">
    <source>
        <dbReference type="ARBA" id="ARBA00038032"/>
    </source>
</evidence>
<dbReference type="InterPro" id="IPR000390">
    <property type="entry name" value="Small_drug/metabolite_transptr"/>
</dbReference>
<feature type="transmembrane region" description="Helical" evidence="9">
    <location>
        <begin position="62"/>
        <end position="83"/>
    </location>
</feature>
<proteinExistence type="inferred from homology"/>
<dbReference type="GO" id="GO:0005886">
    <property type="term" value="C:plasma membrane"/>
    <property type="evidence" value="ECO:0007669"/>
    <property type="project" value="UniProtKB-SubCell"/>
</dbReference>
<evidence type="ECO:0000313" key="12">
    <source>
        <dbReference type="Proteomes" id="UP000069001"/>
    </source>
</evidence>
<protein>
    <submittedName>
        <fullName evidence="11">QacE family quaternary ammonium compound efflux SMR transporter</fullName>
    </submittedName>
</protein>
<evidence type="ECO:0000256" key="9">
    <source>
        <dbReference type="SAM" id="Phobius"/>
    </source>
</evidence>
<comment type="caution">
    <text evidence="10">The sequence shown here is derived from an EMBL/GenBank/DDBJ whole genome shotgun (WGS) entry which is preliminary data.</text>
</comment>
<evidence type="ECO:0000256" key="5">
    <source>
        <dbReference type="ARBA" id="ARBA00022989"/>
    </source>
</evidence>
<sequence>MSPLQSAWLLLGISVLAEVLGSVGLKFSAGFSRPLPSALTVVCYACAVWLMALATKRLEMGLAYASWAAASTAATAVIGIVCFDESVSSLKLAGIALTVCALVALNLGEAATH</sequence>
<keyword evidence="5 9" id="KW-1133">Transmembrane helix</keyword>
<name>A0A103ZCC6_BURCE</name>
<evidence type="ECO:0000313" key="11">
    <source>
        <dbReference type="EMBL" id="RAQ08046.1"/>
    </source>
</evidence>
<dbReference type="Proteomes" id="UP000248899">
    <property type="component" value="Unassembled WGS sequence"/>
</dbReference>
<evidence type="ECO:0000256" key="2">
    <source>
        <dbReference type="ARBA" id="ARBA00022448"/>
    </source>
</evidence>
<evidence type="ECO:0000313" key="10">
    <source>
        <dbReference type="EMBL" id="KVK77505.1"/>
    </source>
</evidence>
<comment type="similarity">
    <text evidence="7 8">Belongs to the drug/metabolite transporter (DMT) superfamily. Small multidrug resistance (SMR) (TC 2.A.7.1) family.</text>
</comment>
<reference evidence="10 12" key="1">
    <citation type="submission" date="2015-11" db="EMBL/GenBank/DDBJ databases">
        <title>Expanding the genomic diversity of Burkholderia species for the development of highly accurate diagnostics.</title>
        <authorList>
            <person name="Sahl J."/>
            <person name="Keim P."/>
            <person name="Wagner D."/>
        </authorList>
    </citation>
    <scope>NUCLEOTIDE SEQUENCE [LARGE SCALE GENOMIC DNA]</scope>
    <source>
        <strain evidence="10 12">MSMB1302</strain>
    </source>
</reference>
<dbReference type="GO" id="GO:0022857">
    <property type="term" value="F:transmembrane transporter activity"/>
    <property type="evidence" value="ECO:0007669"/>
    <property type="project" value="InterPro"/>
</dbReference>
<evidence type="ECO:0000256" key="1">
    <source>
        <dbReference type="ARBA" id="ARBA00004651"/>
    </source>
</evidence>
<keyword evidence="2" id="KW-0813">Transport</keyword>
<dbReference type="PANTHER" id="PTHR30561:SF1">
    <property type="entry name" value="MULTIDRUG TRANSPORTER EMRE"/>
    <property type="match status" value="1"/>
</dbReference>
<dbReference type="RefSeq" id="WP_059529387.1">
    <property type="nucleotide sequence ID" value="NZ_CADEVE010000004.1"/>
</dbReference>
<accession>A0A103ZCC6</accession>
<organism evidence="10 12">
    <name type="scientific">Burkholderia cepacia</name>
    <name type="common">Pseudomonas cepacia</name>
    <dbReference type="NCBI Taxonomy" id="292"/>
    <lineage>
        <taxon>Bacteria</taxon>
        <taxon>Pseudomonadati</taxon>
        <taxon>Pseudomonadota</taxon>
        <taxon>Betaproteobacteria</taxon>
        <taxon>Burkholderiales</taxon>
        <taxon>Burkholderiaceae</taxon>
        <taxon>Burkholderia</taxon>
        <taxon>Burkholderia cepacia complex</taxon>
    </lineage>
</organism>
<reference evidence="11 13" key="2">
    <citation type="submission" date="2018-06" db="EMBL/GenBank/DDBJ databases">
        <title>Towards the identification of Burkholderia cepacia strain which caused fatal septicemia.</title>
        <authorList>
            <person name="Bui L.A.T."/>
            <person name="Zakharova I.B."/>
            <person name="Shpak I.M."/>
            <person name="Teteryatnikova N."/>
            <person name="Ustinov D.V."/>
            <person name="Kuzyutina Y.A."/>
            <person name="Nguyen H.N."/>
            <person name="Antonov A.S."/>
            <person name="Avdyusheva E.F."/>
            <person name="Victorov D.V."/>
        </authorList>
    </citation>
    <scope>NUCLEOTIDE SEQUENCE [LARGE SCALE GENOMIC DNA]</scope>
    <source>
        <strain evidence="11 13">PT02</strain>
    </source>
</reference>
<dbReference type="AlphaFoldDB" id="A0A103ZCC6"/>
<feature type="transmembrane region" description="Helical" evidence="9">
    <location>
        <begin position="37"/>
        <end position="55"/>
    </location>
</feature>
<comment type="subcellular location">
    <subcellularLocation>
        <location evidence="1 8">Cell membrane</location>
        <topology evidence="1 8">Multi-pass membrane protein</topology>
    </subcellularLocation>
</comment>
<dbReference type="InterPro" id="IPR037185">
    <property type="entry name" value="EmrE-like"/>
</dbReference>
<evidence type="ECO:0000256" key="3">
    <source>
        <dbReference type="ARBA" id="ARBA00022475"/>
    </source>
</evidence>
<keyword evidence="6 9" id="KW-0472">Membrane</keyword>
<dbReference type="GeneID" id="56660669"/>
<dbReference type="SUPFAM" id="SSF103481">
    <property type="entry name" value="Multidrug resistance efflux transporter EmrE"/>
    <property type="match status" value="1"/>
</dbReference>
<evidence type="ECO:0000313" key="13">
    <source>
        <dbReference type="Proteomes" id="UP000248899"/>
    </source>
</evidence>
<dbReference type="EMBL" id="QLUZ01000010">
    <property type="protein sequence ID" value="RAQ08046.1"/>
    <property type="molecule type" value="Genomic_DNA"/>
</dbReference>